<dbReference type="Gramene" id="OGLUM01G35010.1">
    <property type="protein sequence ID" value="OGLUM01G35010.1"/>
    <property type="gene ID" value="OGLUM01G35010"/>
</dbReference>
<feature type="transmembrane region" description="Helical" evidence="8">
    <location>
        <begin position="494"/>
        <end position="514"/>
    </location>
</feature>
<feature type="transmembrane region" description="Helical" evidence="8">
    <location>
        <begin position="407"/>
        <end position="427"/>
    </location>
</feature>
<evidence type="ECO:0000256" key="4">
    <source>
        <dbReference type="ARBA" id="ARBA00022692"/>
    </source>
</evidence>
<feature type="transmembrane region" description="Helical" evidence="8">
    <location>
        <begin position="165"/>
        <end position="187"/>
    </location>
</feature>
<evidence type="ECO:0000313" key="10">
    <source>
        <dbReference type="Proteomes" id="UP000026961"/>
    </source>
</evidence>
<keyword evidence="5 8" id="KW-1133">Transmembrane helix</keyword>
<dbReference type="Proteomes" id="UP000026961">
    <property type="component" value="Chromosome 1"/>
</dbReference>
<feature type="transmembrane region" description="Helical" evidence="8">
    <location>
        <begin position="326"/>
        <end position="346"/>
    </location>
</feature>
<feature type="compositionally biased region" description="Polar residues" evidence="7">
    <location>
        <begin position="664"/>
        <end position="677"/>
    </location>
</feature>
<dbReference type="InterPro" id="IPR010686">
    <property type="entry name" value="OBAP-like"/>
</dbReference>
<dbReference type="EnsemblPlants" id="OGLUM01G35010.1">
    <property type="protein sequence ID" value="OGLUM01G35010.1"/>
    <property type="gene ID" value="OGLUM01G35010"/>
</dbReference>
<sequence length="943" mass="104289">MVRASVVVFNISDELNFGLENLASLSLAVNLIIYFMTVMHIGLTDSSNLLTNYMGTSYMVAVLISVFADTFIGRYKTVIISSVIELVGLLILTLQAHSNKMKPPYCFFPFDPTCQTVSGDGRTHLYVGLYLVAIGSAGIKAALPAHCADQFDEKHPTEKLQMSSFFNWLLLSLCAGGAISVTVFVWIQNYKGWDKGFGAATGVMGLALLVFIAGLPGYRISVVQGSTALLEILQVDRNVHVEHRNDCPVTVYVAAIRNRNMKLPENPDELYEISKSKAPPDTDFMAHRDKPFRFLDKAAIVQAPTDEAPSPWRQCRVTQVEHAKTVLAMVPIFCSAIIMSTCLAQLQTFSIQQGVTMDRTIGTFKMPPASLPIIPLIVLVFAVPIYERGFVPFARRITGHPNGIPHLQRVGVGLVLSIVSMAIAAVVEVRRKMVAARHGMLDANPMLGKQLPISCFWLAPQFTVFGVADMFTFIGLLEFFYSQAPPALKSMSSSFLWCPMSLGYFLSTIIVKAVNAATKGATASGGWLAGNNINRNHLDLFFWLLAVLSFLNFFNYLFWASWYKYKPQQSAHVPAEHKLGSADRESVKRQCPMAPSARARHQLSLPLRRTSASATYGACRLPQPTVPLVSCSMRANLTASRPTKPTGCMRVAYVTALRKTTTSSSYARSDRMASSNEKPLPTPISAAAGGSGGNAPPGRPTTVDSMLLDKGAAMLQALRPVKHIKQHVCTFALYAHDPRRQVETHHFVSRLNQDVLQCAVYDADDKHARLIGVEYIVSRKIFDSLPAEEQRLWHSHAHEIKAGLWVSPHVPGMLEKAELEKMAGTFGKFWCTWQVDRGDRLPLGAPALMVSPQDDPAADVRPDLVRNRDDKYRYSTTELRAARADVAVPAEPRPGQADYWLRHRKGFAVDVVPHEMKCHAPFPPLKTDLLSKGSHIDLLRRRR</sequence>
<comment type="similarity">
    <text evidence="3">Belongs to the OBAP family.</text>
</comment>
<dbReference type="AlphaFoldDB" id="A0A0D9YEY7"/>
<proteinExistence type="inferred from homology"/>
<dbReference type="eggNOG" id="KOG1237">
    <property type="taxonomic scope" value="Eukaryota"/>
</dbReference>
<dbReference type="PANTHER" id="PTHR11654">
    <property type="entry name" value="OLIGOPEPTIDE TRANSPORTER-RELATED"/>
    <property type="match status" value="1"/>
</dbReference>
<reference evidence="9" key="2">
    <citation type="submission" date="2015-04" db="UniProtKB">
        <authorList>
            <consortium name="EnsemblPlants"/>
        </authorList>
    </citation>
    <scope>IDENTIFICATION</scope>
</reference>
<organism evidence="9">
    <name type="scientific">Oryza glumipatula</name>
    <dbReference type="NCBI Taxonomy" id="40148"/>
    <lineage>
        <taxon>Eukaryota</taxon>
        <taxon>Viridiplantae</taxon>
        <taxon>Streptophyta</taxon>
        <taxon>Embryophyta</taxon>
        <taxon>Tracheophyta</taxon>
        <taxon>Spermatophyta</taxon>
        <taxon>Magnoliopsida</taxon>
        <taxon>Liliopsida</taxon>
        <taxon>Poales</taxon>
        <taxon>Poaceae</taxon>
        <taxon>BOP clade</taxon>
        <taxon>Oryzoideae</taxon>
        <taxon>Oryzeae</taxon>
        <taxon>Oryzinae</taxon>
        <taxon>Oryza</taxon>
    </lineage>
</organism>
<dbReference type="SUPFAM" id="SSF103473">
    <property type="entry name" value="MFS general substrate transporter"/>
    <property type="match status" value="1"/>
</dbReference>
<dbReference type="HOGENOM" id="CLU_013737_0_0_1"/>
<dbReference type="InterPro" id="IPR036259">
    <property type="entry name" value="MFS_trans_sf"/>
</dbReference>
<comment type="subcellular location">
    <subcellularLocation>
        <location evidence="1">Membrane</location>
        <topology evidence="1">Multi-pass membrane protein</topology>
    </subcellularLocation>
</comment>
<dbReference type="Pfam" id="PF00854">
    <property type="entry name" value="PTR2"/>
    <property type="match status" value="1"/>
</dbReference>
<feature type="transmembrane region" description="Helical" evidence="8">
    <location>
        <begin position="462"/>
        <end position="482"/>
    </location>
</feature>
<evidence type="ECO:0000313" key="9">
    <source>
        <dbReference type="EnsemblPlants" id="OGLUM01G35010.1"/>
    </source>
</evidence>
<protein>
    <submittedName>
        <fullName evidence="9">Uncharacterized protein</fullName>
    </submittedName>
</protein>
<evidence type="ECO:0000256" key="2">
    <source>
        <dbReference type="ARBA" id="ARBA00005982"/>
    </source>
</evidence>
<evidence type="ECO:0000256" key="5">
    <source>
        <dbReference type="ARBA" id="ARBA00022989"/>
    </source>
</evidence>
<feature type="transmembrane region" description="Helical" evidence="8">
    <location>
        <begin position="22"/>
        <end position="43"/>
    </location>
</feature>
<keyword evidence="6 8" id="KW-0472">Membrane</keyword>
<evidence type="ECO:0000256" key="1">
    <source>
        <dbReference type="ARBA" id="ARBA00004141"/>
    </source>
</evidence>
<keyword evidence="10" id="KW-1185">Reference proteome</keyword>
<comment type="similarity">
    <text evidence="2">Belongs to the major facilitator superfamily. Proton-dependent oligopeptide transporter (POT/PTR) (TC 2.A.17) family.</text>
</comment>
<reference evidence="9" key="3">
    <citation type="submission" date="2018-05" db="EMBL/GenBank/DDBJ databases">
        <title>OgluRS3 (Oryza glumaepatula Reference Sequence Version 3).</title>
        <authorList>
            <person name="Zhang J."/>
            <person name="Kudrna D."/>
            <person name="Lee S."/>
            <person name="Talag J."/>
            <person name="Welchert J."/>
            <person name="Wing R.A."/>
        </authorList>
    </citation>
    <scope>NUCLEOTIDE SEQUENCE [LARGE SCALE GENOMIC DNA]</scope>
</reference>
<feature type="transmembrane region" description="Helical" evidence="8">
    <location>
        <begin position="366"/>
        <end position="386"/>
    </location>
</feature>
<feature type="transmembrane region" description="Helical" evidence="8">
    <location>
        <begin position="74"/>
        <end position="94"/>
    </location>
</feature>
<name>A0A0D9YEY7_9ORYZ</name>
<evidence type="ECO:0000256" key="7">
    <source>
        <dbReference type="SAM" id="MobiDB-lite"/>
    </source>
</evidence>
<dbReference type="GO" id="GO:0016020">
    <property type="term" value="C:membrane"/>
    <property type="evidence" value="ECO:0007669"/>
    <property type="project" value="UniProtKB-SubCell"/>
</dbReference>
<dbReference type="InterPro" id="IPR000109">
    <property type="entry name" value="POT_fam"/>
</dbReference>
<evidence type="ECO:0000256" key="6">
    <source>
        <dbReference type="ARBA" id="ARBA00023136"/>
    </source>
</evidence>
<evidence type="ECO:0000256" key="8">
    <source>
        <dbReference type="SAM" id="Phobius"/>
    </source>
</evidence>
<feature type="region of interest" description="Disordered" evidence="7">
    <location>
        <begin position="664"/>
        <end position="701"/>
    </location>
</feature>
<feature type="transmembrane region" description="Helical" evidence="8">
    <location>
        <begin position="50"/>
        <end position="68"/>
    </location>
</feature>
<dbReference type="Pfam" id="PF06884">
    <property type="entry name" value="DUF1264"/>
    <property type="match status" value="1"/>
</dbReference>
<dbReference type="GO" id="GO:0022857">
    <property type="term" value="F:transmembrane transporter activity"/>
    <property type="evidence" value="ECO:0007669"/>
    <property type="project" value="InterPro"/>
</dbReference>
<accession>A0A0D9YEY7</accession>
<keyword evidence="4 8" id="KW-0812">Transmembrane</keyword>
<reference evidence="9" key="1">
    <citation type="submission" date="2013-08" db="EMBL/GenBank/DDBJ databases">
        <title>Oryza genome evolution.</title>
        <authorList>
            <person name="Wing R.A."/>
            <person name="Panaud O."/>
            <person name="Oliveira A.C."/>
        </authorList>
    </citation>
    <scope>NUCLEOTIDE SEQUENCE</scope>
</reference>
<evidence type="ECO:0000256" key="3">
    <source>
        <dbReference type="ARBA" id="ARBA00009740"/>
    </source>
</evidence>
<dbReference type="Gene3D" id="1.20.1250.20">
    <property type="entry name" value="MFS general substrate transporter like domains"/>
    <property type="match status" value="1"/>
</dbReference>
<feature type="transmembrane region" description="Helical" evidence="8">
    <location>
        <begin position="540"/>
        <end position="559"/>
    </location>
</feature>
<feature type="transmembrane region" description="Helical" evidence="8">
    <location>
        <begin position="199"/>
        <end position="218"/>
    </location>
</feature>